<dbReference type="Proteomes" id="UP000219281">
    <property type="component" value="Unassembled WGS sequence"/>
</dbReference>
<name>A0A285ZS83_9SPHI</name>
<dbReference type="RefSeq" id="WP_097128762.1">
    <property type="nucleotide sequence ID" value="NZ_OCMT01000001.1"/>
</dbReference>
<dbReference type="OrthoDB" id="1023562at2"/>
<keyword evidence="2" id="KW-1185">Reference proteome</keyword>
<reference evidence="2" key="1">
    <citation type="submission" date="2017-09" db="EMBL/GenBank/DDBJ databases">
        <authorList>
            <person name="Varghese N."/>
            <person name="Submissions S."/>
        </authorList>
    </citation>
    <scope>NUCLEOTIDE SEQUENCE [LARGE SCALE GENOMIC DNA]</scope>
    <source>
        <strain evidence="2">CGMCC 1.12803</strain>
    </source>
</reference>
<evidence type="ECO:0000313" key="1">
    <source>
        <dbReference type="EMBL" id="SOD12520.1"/>
    </source>
</evidence>
<dbReference type="EMBL" id="OCMT01000001">
    <property type="protein sequence ID" value="SOD12520.1"/>
    <property type="molecule type" value="Genomic_DNA"/>
</dbReference>
<accession>A0A285ZS83</accession>
<proteinExistence type="predicted"/>
<organism evidence="1 2">
    <name type="scientific">Pedobacter xixiisoli</name>
    <dbReference type="NCBI Taxonomy" id="1476464"/>
    <lineage>
        <taxon>Bacteria</taxon>
        <taxon>Pseudomonadati</taxon>
        <taxon>Bacteroidota</taxon>
        <taxon>Sphingobacteriia</taxon>
        <taxon>Sphingobacteriales</taxon>
        <taxon>Sphingobacteriaceae</taxon>
        <taxon>Pedobacter</taxon>
    </lineage>
</organism>
<evidence type="ECO:0000313" key="2">
    <source>
        <dbReference type="Proteomes" id="UP000219281"/>
    </source>
</evidence>
<gene>
    <name evidence="1" type="ORF">SAMN06297358_0711</name>
</gene>
<protein>
    <submittedName>
        <fullName evidence="1">Uncharacterized protein</fullName>
    </submittedName>
</protein>
<dbReference type="AlphaFoldDB" id="A0A285ZS83"/>
<sequence length="522" mass="57832">MKIFKIISCFVIAILVMNSCKKKNEVDYSSTKAPEISLILDEIKPDLNKADNIPLVCVIFSEAGLKSVKMKIVRQNVESDFKEVTSFYDVNQYSVKELPLWDENMSFFKIIATDRADRTVEKLIPISVIKYMAPPEITFEKPEIVIDENTGTIVIPRTKFSVKGASKLTKVEVNLYGKAGIISVPLSPAFAQGLTYDFDQEILYKDGDNALQVSATDEYGKIKIETLPIRYIAVPAPVITATGTTTLNPIIANSGTSRTLTFNVTSATGINSIRVYKVEKSVVTEIPAPVSKTYNAEKNVDFSAELPAFAATNNGIRIVAFDQLGRSTQVDIKTIIDLNYSASQRIGSQFYSKDADPAYPGIYNFFSVKDLKTYNLSQFYANKTNIDLYFYFFGGAVRIYTPITNRPGEAWSSDPANNVPLLETWTGRNNTKIKKYVPGSYSFNFDDVTSTDLKTPAIQNYLNTASTATDFAGLVAGESIFFQTSALSTAPSKIGMMKIESFTVDPTNNTKGFYIVSFKVIQ</sequence>